<evidence type="ECO:0000259" key="1">
    <source>
        <dbReference type="Pfam" id="PF09346"/>
    </source>
</evidence>
<dbReference type="InterPro" id="IPR018958">
    <property type="entry name" value="Knr4/Smi1-like_dom"/>
</dbReference>
<organism evidence="2 3">
    <name type="scientific">Flavivirga jejuensis</name>
    <dbReference type="NCBI Taxonomy" id="870487"/>
    <lineage>
        <taxon>Bacteria</taxon>
        <taxon>Pseudomonadati</taxon>
        <taxon>Bacteroidota</taxon>
        <taxon>Flavobacteriia</taxon>
        <taxon>Flavobacteriales</taxon>
        <taxon>Flavobacteriaceae</taxon>
        <taxon>Flavivirga</taxon>
    </lineage>
</organism>
<dbReference type="Proteomes" id="UP001176806">
    <property type="component" value="Unassembled WGS sequence"/>
</dbReference>
<keyword evidence="3" id="KW-1185">Reference proteome</keyword>
<sequence length="100" mass="11855">MKEEIERIKDKLNRLKKLDRNFDAFGSQRHKYKLNRTKFEEELIDFEKAHSISLPEEYREFLKNIGNGGAGPYYGLEPIENGRFTDLDYKREEDLISGLV</sequence>
<evidence type="ECO:0000313" key="3">
    <source>
        <dbReference type="Proteomes" id="UP001176806"/>
    </source>
</evidence>
<gene>
    <name evidence="2" type="ORF">Q4Q40_11315</name>
</gene>
<dbReference type="SUPFAM" id="SSF160631">
    <property type="entry name" value="SMI1/KNR4-like"/>
    <property type="match status" value="1"/>
</dbReference>
<dbReference type="Pfam" id="PF09346">
    <property type="entry name" value="SMI1_KNR4"/>
    <property type="match status" value="1"/>
</dbReference>
<reference evidence="2" key="1">
    <citation type="submission" date="2023-07" db="EMBL/GenBank/DDBJ databases">
        <title>Two novel species in the genus Flavivirga.</title>
        <authorList>
            <person name="Kwon K."/>
        </authorList>
    </citation>
    <scope>NUCLEOTIDE SEQUENCE</scope>
    <source>
        <strain evidence="2">KACC 14158</strain>
    </source>
</reference>
<dbReference type="EMBL" id="JAUOEL010000003">
    <property type="protein sequence ID" value="MDO5974774.1"/>
    <property type="molecule type" value="Genomic_DNA"/>
</dbReference>
<evidence type="ECO:0000313" key="2">
    <source>
        <dbReference type="EMBL" id="MDO5974774.1"/>
    </source>
</evidence>
<protein>
    <submittedName>
        <fullName evidence="2">SMI1/KNR4 family protein</fullName>
    </submittedName>
</protein>
<comment type="caution">
    <text evidence="2">The sequence shown here is derived from an EMBL/GenBank/DDBJ whole genome shotgun (WGS) entry which is preliminary data.</text>
</comment>
<feature type="domain" description="Knr4/Smi1-like" evidence="1">
    <location>
        <begin position="40"/>
        <end position="92"/>
    </location>
</feature>
<accession>A0ABT8WNP1</accession>
<dbReference type="InterPro" id="IPR037883">
    <property type="entry name" value="Knr4/Smi1-like_sf"/>
</dbReference>
<proteinExistence type="predicted"/>
<name>A0ABT8WNP1_9FLAO</name>
<dbReference type="Gene3D" id="3.40.1580.10">
    <property type="entry name" value="SMI1/KNR4-like"/>
    <property type="match status" value="1"/>
</dbReference>
<dbReference type="RefSeq" id="WP_303301903.1">
    <property type="nucleotide sequence ID" value="NZ_BAABDA010000050.1"/>
</dbReference>